<dbReference type="PANTHER" id="PTHR46112">
    <property type="entry name" value="AMINOPEPTIDASE"/>
    <property type="match status" value="1"/>
</dbReference>
<dbReference type="InterPro" id="IPR029149">
    <property type="entry name" value="Creatin/AminoP/Spt16_N"/>
</dbReference>
<dbReference type="SUPFAM" id="SSF53092">
    <property type="entry name" value="Creatinase/prolidase N-terminal domain"/>
    <property type="match status" value="1"/>
</dbReference>
<feature type="domain" description="Creatinase N-terminal" evidence="2">
    <location>
        <begin position="18"/>
        <end position="130"/>
    </location>
</feature>
<dbReference type="Pfam" id="PF00557">
    <property type="entry name" value="Peptidase_M24"/>
    <property type="match status" value="1"/>
</dbReference>
<dbReference type="Pfam" id="PF01321">
    <property type="entry name" value="Creatinase_N"/>
    <property type="match status" value="1"/>
</dbReference>
<dbReference type="Gene3D" id="3.40.350.10">
    <property type="entry name" value="Creatinase/prolidase N-terminal domain"/>
    <property type="match status" value="1"/>
</dbReference>
<organism evidence="3 4">
    <name type="scientific">Paenibacillus curdlanolyticus YK9</name>
    <dbReference type="NCBI Taxonomy" id="717606"/>
    <lineage>
        <taxon>Bacteria</taxon>
        <taxon>Bacillati</taxon>
        <taxon>Bacillota</taxon>
        <taxon>Bacilli</taxon>
        <taxon>Bacillales</taxon>
        <taxon>Paenibacillaceae</taxon>
        <taxon>Paenibacillus</taxon>
    </lineage>
</organism>
<proteinExistence type="predicted"/>
<evidence type="ECO:0000259" key="1">
    <source>
        <dbReference type="Pfam" id="PF00557"/>
    </source>
</evidence>
<dbReference type="PANTHER" id="PTHR46112:SF2">
    <property type="entry name" value="XAA-PRO AMINOPEPTIDASE P-RELATED"/>
    <property type="match status" value="1"/>
</dbReference>
<dbReference type="OrthoDB" id="9806388at2"/>
<dbReference type="EMBL" id="AEDD01000003">
    <property type="protein sequence ID" value="EFM11826.1"/>
    <property type="molecule type" value="Genomic_DNA"/>
</dbReference>
<dbReference type="Proteomes" id="UP000005387">
    <property type="component" value="Unassembled WGS sequence"/>
</dbReference>
<dbReference type="SUPFAM" id="SSF55920">
    <property type="entry name" value="Creatinase/aminopeptidase"/>
    <property type="match status" value="1"/>
</dbReference>
<dbReference type="Gene3D" id="3.90.230.10">
    <property type="entry name" value="Creatinase/methionine aminopeptidase superfamily"/>
    <property type="match status" value="1"/>
</dbReference>
<protein>
    <submittedName>
        <fullName evidence="3">Peptidase M24</fullName>
    </submittedName>
</protein>
<keyword evidence="4" id="KW-1185">Reference proteome</keyword>
<evidence type="ECO:0000259" key="2">
    <source>
        <dbReference type="Pfam" id="PF01321"/>
    </source>
</evidence>
<dbReference type="InterPro" id="IPR000587">
    <property type="entry name" value="Creatinase_N"/>
</dbReference>
<evidence type="ECO:0000313" key="3">
    <source>
        <dbReference type="EMBL" id="EFM11826.1"/>
    </source>
</evidence>
<feature type="domain" description="Peptidase M24" evidence="1">
    <location>
        <begin position="176"/>
        <end position="409"/>
    </location>
</feature>
<accession>E0I710</accession>
<evidence type="ECO:0000313" key="4">
    <source>
        <dbReference type="Proteomes" id="UP000005387"/>
    </source>
</evidence>
<dbReference type="CDD" id="cd01066">
    <property type="entry name" value="APP_MetAP"/>
    <property type="match status" value="1"/>
</dbReference>
<dbReference type="RefSeq" id="WP_006037445.1">
    <property type="nucleotide sequence ID" value="NZ_AEDD01000003.1"/>
</dbReference>
<dbReference type="InterPro" id="IPR050659">
    <property type="entry name" value="Peptidase_M24B"/>
</dbReference>
<dbReference type="AlphaFoldDB" id="E0I710"/>
<dbReference type="eggNOG" id="COG0006">
    <property type="taxonomic scope" value="Bacteria"/>
</dbReference>
<gene>
    <name evidence="3" type="ORF">PaecuDRAFT_1434</name>
</gene>
<sequence length="428" mass="45992">MGLQDSYTTVPSAEIDQRVARLKQALNEAGLDAVLITHNIGILYWTGTMQSGYLFVPAVGEPTLYARRSLERALGEASVHTVSLGSFSRFGATLNRDYPTLFGGAVAPRVGADLDTLPAATFLKLNGLVASAFSSSTVAGADLQQDSQPKQPSLLEDASALLRRVRMVKSDWEVARIEQAALALDEALQDALPELKEGISELEWIAHVEYGLRIRGHIGTMRLRGYNQEVLTGMVGSGAAAAEPTYFDGPAGGRGLGAAAPQSVSTKRFVRDEPILIDLGCCIDGYVIDQTRTAVIGQLSERLQFAYGTAERIMREAERLLVVGTRCSEVYAASLRMAADAGLADHFMGFGADQVRFLGHGIGLEIDEWPVLANGFDIPLEAGMVIAVEPKFTFPGIGVVGIENSYVVQPDGLPPRALTRTGERLIER</sequence>
<dbReference type="InterPro" id="IPR036005">
    <property type="entry name" value="Creatinase/aminopeptidase-like"/>
</dbReference>
<name>E0I710_9BACL</name>
<dbReference type="STRING" id="717606.PaecuDRAFT_1434"/>
<reference evidence="3 4" key="1">
    <citation type="submission" date="2010-07" db="EMBL/GenBank/DDBJ databases">
        <title>The draft genome of Paenibacillus curdlanolyticus YK9.</title>
        <authorList>
            <consortium name="US DOE Joint Genome Institute (JGI-PGF)"/>
            <person name="Lucas S."/>
            <person name="Copeland A."/>
            <person name="Lapidus A."/>
            <person name="Cheng J.-F."/>
            <person name="Bruce D."/>
            <person name="Goodwin L."/>
            <person name="Pitluck S."/>
            <person name="Land M.L."/>
            <person name="Hauser L."/>
            <person name="Chang Y.-J."/>
            <person name="Jeffries C."/>
            <person name="Anderson I.J."/>
            <person name="Johnson E."/>
            <person name="Loganathan U."/>
            <person name="Mulhopadhyay B."/>
            <person name="Kyrpides N."/>
            <person name="Woyke T.J."/>
        </authorList>
    </citation>
    <scope>NUCLEOTIDE SEQUENCE [LARGE SCALE GENOMIC DNA]</scope>
    <source>
        <strain evidence="3 4">YK9</strain>
    </source>
</reference>
<dbReference type="InterPro" id="IPR000994">
    <property type="entry name" value="Pept_M24"/>
</dbReference>